<dbReference type="Proteomes" id="UP001419268">
    <property type="component" value="Unassembled WGS sequence"/>
</dbReference>
<name>A0AAP0L8F3_9MAGN</name>
<evidence type="ECO:0000313" key="2">
    <source>
        <dbReference type="Proteomes" id="UP001419268"/>
    </source>
</evidence>
<organism evidence="1 2">
    <name type="scientific">Stephania cephalantha</name>
    <dbReference type="NCBI Taxonomy" id="152367"/>
    <lineage>
        <taxon>Eukaryota</taxon>
        <taxon>Viridiplantae</taxon>
        <taxon>Streptophyta</taxon>
        <taxon>Embryophyta</taxon>
        <taxon>Tracheophyta</taxon>
        <taxon>Spermatophyta</taxon>
        <taxon>Magnoliopsida</taxon>
        <taxon>Ranunculales</taxon>
        <taxon>Menispermaceae</taxon>
        <taxon>Menispermoideae</taxon>
        <taxon>Cissampelideae</taxon>
        <taxon>Stephania</taxon>
    </lineage>
</organism>
<dbReference type="EMBL" id="JBBNAG010000001">
    <property type="protein sequence ID" value="KAK9165030.1"/>
    <property type="molecule type" value="Genomic_DNA"/>
</dbReference>
<gene>
    <name evidence="1" type="ORF">Scep_000221</name>
</gene>
<comment type="caution">
    <text evidence="1">The sequence shown here is derived from an EMBL/GenBank/DDBJ whole genome shotgun (WGS) entry which is preliminary data.</text>
</comment>
<dbReference type="AlphaFoldDB" id="A0AAP0L8F3"/>
<evidence type="ECO:0000313" key="1">
    <source>
        <dbReference type="EMBL" id="KAK9165030.1"/>
    </source>
</evidence>
<accession>A0AAP0L8F3</accession>
<proteinExistence type="predicted"/>
<reference evidence="1 2" key="1">
    <citation type="submission" date="2024-01" db="EMBL/GenBank/DDBJ databases">
        <title>Genome assemblies of Stephania.</title>
        <authorList>
            <person name="Yang L."/>
        </authorList>
    </citation>
    <scope>NUCLEOTIDE SEQUENCE [LARGE SCALE GENOMIC DNA]</scope>
    <source>
        <strain evidence="1">JXDWG</strain>
        <tissue evidence="1">Leaf</tissue>
    </source>
</reference>
<keyword evidence="2" id="KW-1185">Reference proteome</keyword>
<protein>
    <submittedName>
        <fullName evidence="1">Uncharacterized protein</fullName>
    </submittedName>
</protein>
<sequence>MDAGSAPRHKDVIWGVIVAFFKGTYQMGPVDVSVMRILGCIGRLSPISMSKNPNEASHVEEVRIVFSDCKPIGPLRISLFIGQNLMFVEGIEGGSGIDGGAPGMGGGGEGATV</sequence>